<gene>
    <name evidence="1" type="ORF">N3K66_007386</name>
</gene>
<sequence>MEDNFVEYFVCSNPPLLPRGVREVIEASKHRLAHLFENDFVEILYEPEVAWFKCTSRSDIQDQVTDVLQNLLHHIIFSETELKECRQGSNAKTTADLQVIASNPRVVPWATYCDGKIDMTDDYLYPDHLTKYRHKAVWRGLENTPEYGVDDLLMAAAYFWNDTRTVFGDQDAADLEWFGKILRCEASPNLSHSTVYIAGDEIENVGKAVESLDNIAKAMNLFLNPEHSRNFIATESGGHVKLAYRYLSHVGLDKSTLISPGSPDSASEYVVILNHAATLRTVKETKEGGFIVDLTKYPRPSIPKPDVSKTVAAFEDYKFKPKAGKKYEGVVQGQNALVERSTKKPQASASPKQRDSTHKVSDWVDRLPVHEDLISFGAEVEPNPRYRGGTDGSGTTQAAVITSAAALDPTQSQAAVVDLGPGLNSLPHGLTADPGALQTELPESSYDSPLPEGLSLLWDILEPECRRDPTQQDETEDLLVDEPVVFGIKEDPPKDLHVTMNHKSGRATSHTGTSSQSPVTEKTASSGASAPDELGTLSLGGFNDQKGHRGYQHGDELLAKLETEAEKLAMNLQWVPGRVRMELKFGRLYFESLLESQINTGTGPQWDVLELWRALKEERKVGFQSILTSSGEDGDALLTTELEGQFPWKMDPLAKRVFFHFNCVLEKGKARFPFIIKIDAESMEYRCQGLTEEISSISIHCPQRAWDMRLCAERTRIKGLPTECKAFAKSLVECLKVSILSSGEIALEGPEDPSLGIFVERIEIKYLTDKEKCGIRGDFFDFQRDKRLCSHQET</sequence>
<protein>
    <submittedName>
        <fullName evidence="1">Uncharacterized protein</fullName>
    </submittedName>
</protein>
<keyword evidence="2" id="KW-1185">Reference proteome</keyword>
<proteinExistence type="predicted"/>
<reference evidence="1" key="1">
    <citation type="submission" date="2022-10" db="EMBL/GenBank/DDBJ databases">
        <title>Complete Genome of Trichothecium roseum strain YXFP-22015, a Plant Pathogen Isolated from Citrus.</title>
        <authorList>
            <person name="Wang Y."/>
            <person name="Zhu L."/>
        </authorList>
    </citation>
    <scope>NUCLEOTIDE SEQUENCE</scope>
    <source>
        <strain evidence="1">YXFP-22015</strain>
    </source>
</reference>
<dbReference type="Proteomes" id="UP001163324">
    <property type="component" value="Chromosome 7"/>
</dbReference>
<name>A0ACC0UTS7_9HYPO</name>
<organism evidence="1 2">
    <name type="scientific">Trichothecium roseum</name>
    <dbReference type="NCBI Taxonomy" id="47278"/>
    <lineage>
        <taxon>Eukaryota</taxon>
        <taxon>Fungi</taxon>
        <taxon>Dikarya</taxon>
        <taxon>Ascomycota</taxon>
        <taxon>Pezizomycotina</taxon>
        <taxon>Sordariomycetes</taxon>
        <taxon>Hypocreomycetidae</taxon>
        <taxon>Hypocreales</taxon>
        <taxon>Hypocreales incertae sedis</taxon>
        <taxon>Trichothecium</taxon>
    </lineage>
</organism>
<accession>A0ACC0UTS7</accession>
<dbReference type="EMBL" id="CM047946">
    <property type="protein sequence ID" value="KAI9897530.1"/>
    <property type="molecule type" value="Genomic_DNA"/>
</dbReference>
<evidence type="ECO:0000313" key="1">
    <source>
        <dbReference type="EMBL" id="KAI9897530.1"/>
    </source>
</evidence>
<evidence type="ECO:0000313" key="2">
    <source>
        <dbReference type="Proteomes" id="UP001163324"/>
    </source>
</evidence>
<comment type="caution">
    <text evidence="1">The sequence shown here is derived from an EMBL/GenBank/DDBJ whole genome shotgun (WGS) entry which is preliminary data.</text>
</comment>